<reference evidence="1" key="1">
    <citation type="journal article" date="2014" name="Int. J. Syst. Evol. Microbiol.">
        <title>Complete genome of a new Firmicutes species belonging to the dominant human colonic microbiota ('Ruminococcus bicirculans') reveals two chromosomes and a selective capacity to utilize plant glucans.</title>
        <authorList>
            <consortium name="NISC Comparative Sequencing Program"/>
            <person name="Wegmann U."/>
            <person name="Louis P."/>
            <person name="Goesmann A."/>
            <person name="Henrissat B."/>
            <person name="Duncan S.H."/>
            <person name="Flint H.J."/>
        </authorList>
    </citation>
    <scope>NUCLEOTIDE SEQUENCE</scope>
    <source>
        <strain evidence="1">JCM 10667</strain>
    </source>
</reference>
<comment type="caution">
    <text evidence="2">The sequence shown here is derived from an EMBL/GenBank/DDBJ whole genome shotgun (WGS) entry which is preliminary data.</text>
</comment>
<keyword evidence="4" id="KW-1185">Reference proteome</keyword>
<dbReference type="Proteomes" id="UP001501427">
    <property type="component" value="Unassembled WGS sequence"/>
</dbReference>
<name>A0A7W7I8Z0_9ACTN</name>
<dbReference type="EMBL" id="JACHMV010000001">
    <property type="protein sequence ID" value="MBB4772621.1"/>
    <property type="molecule type" value="Genomic_DNA"/>
</dbReference>
<dbReference type="AlphaFoldDB" id="A0A7W7I8Z0"/>
<reference evidence="4" key="2">
    <citation type="journal article" date="2019" name="Int. J. Syst. Evol. Microbiol.">
        <title>The Global Catalogue of Microorganisms (GCM) 10K type strain sequencing project: providing services to taxonomists for standard genome sequencing and annotation.</title>
        <authorList>
            <consortium name="The Broad Institute Genomics Platform"/>
            <consortium name="The Broad Institute Genome Sequencing Center for Infectious Disease"/>
            <person name="Wu L."/>
            <person name="Ma J."/>
        </authorList>
    </citation>
    <scope>NUCLEOTIDE SEQUENCE [LARGE SCALE GENOMIC DNA]</scope>
    <source>
        <strain evidence="4">JCM 10667</strain>
    </source>
</reference>
<evidence type="ECO:0000313" key="1">
    <source>
        <dbReference type="EMBL" id="GAA0595488.1"/>
    </source>
</evidence>
<evidence type="ECO:0000313" key="3">
    <source>
        <dbReference type="Proteomes" id="UP000549343"/>
    </source>
</evidence>
<reference evidence="2 3" key="3">
    <citation type="submission" date="2020-08" db="EMBL/GenBank/DDBJ databases">
        <title>Sequencing the genomes of 1000 actinobacteria strains.</title>
        <authorList>
            <person name="Klenk H.-P."/>
        </authorList>
    </citation>
    <scope>NUCLEOTIDE SEQUENCE [LARGE SCALE GENOMIC DNA]</scope>
    <source>
        <strain evidence="2 3">DSM 44772</strain>
    </source>
</reference>
<evidence type="ECO:0000313" key="2">
    <source>
        <dbReference type="EMBL" id="MBB4772621.1"/>
    </source>
</evidence>
<dbReference type="EMBL" id="BAAAHD010000082">
    <property type="protein sequence ID" value="GAA0595488.1"/>
    <property type="molecule type" value="Genomic_DNA"/>
</dbReference>
<dbReference type="Proteomes" id="UP000549343">
    <property type="component" value="Unassembled WGS sequence"/>
</dbReference>
<evidence type="ECO:0000313" key="4">
    <source>
        <dbReference type="Proteomes" id="UP001501427"/>
    </source>
</evidence>
<dbReference type="RefSeq" id="WP_184880185.1">
    <property type="nucleotide sequence ID" value="NZ_BAAAHD010000082.1"/>
</dbReference>
<accession>A0A7W7I8Z0</accession>
<proteinExistence type="predicted"/>
<sequence>MAEPSEWQRRIEGEWHGRPSLFDAAGTWQGYEDIRRSSVFEDGVTTYYMDGGLEGGGPLAGRFRLGAPFAFGVVDSDGDRIYTGPDFHGTGQPYGGFVDAHYYGPGWQVDLNTWNHVLPDGQTQVYSSTLYQGWAVVGCFNGVYKRSTDYDANPATRDAIERFLADETRHGPIPFILPTKERGAYSGTCELWGADQKPAGEVTVSIRLEPLDLLRTRHHVTWTGALDRDYTVEARRDGTRSFYEGPDAWGNAQAFGRANYPVLHFSDDVWKVKGREFMVDATPGMTAGETLTVVYELFRGNVLHAVLHGVLAWEAGV</sequence>
<protein>
    <submittedName>
        <fullName evidence="2">Uncharacterized protein</fullName>
    </submittedName>
</protein>
<gene>
    <name evidence="2" type="ORF">F4557_001039</name>
    <name evidence="1" type="ORF">GCM10009546_67000</name>
</gene>
<reference evidence="1" key="4">
    <citation type="submission" date="2023-12" db="EMBL/GenBank/DDBJ databases">
        <authorList>
            <person name="Sun Q."/>
            <person name="Inoue M."/>
        </authorList>
    </citation>
    <scope>NUCLEOTIDE SEQUENCE</scope>
    <source>
        <strain evidence="1">JCM 10667</strain>
    </source>
</reference>
<organism evidence="2 3">
    <name type="scientific">Actinomadura livida</name>
    <dbReference type="NCBI Taxonomy" id="79909"/>
    <lineage>
        <taxon>Bacteria</taxon>
        <taxon>Bacillati</taxon>
        <taxon>Actinomycetota</taxon>
        <taxon>Actinomycetes</taxon>
        <taxon>Streptosporangiales</taxon>
        <taxon>Thermomonosporaceae</taxon>
        <taxon>Actinomadura</taxon>
    </lineage>
</organism>